<evidence type="ECO:0000256" key="4">
    <source>
        <dbReference type="SAM" id="MobiDB-lite"/>
    </source>
</evidence>
<evidence type="ECO:0000256" key="2">
    <source>
        <dbReference type="ARBA" id="ARBA00022574"/>
    </source>
</evidence>
<feature type="compositionally biased region" description="Low complexity" evidence="4">
    <location>
        <begin position="25"/>
        <end position="34"/>
    </location>
</feature>
<evidence type="ECO:0000256" key="3">
    <source>
        <dbReference type="ARBA" id="ARBA00022737"/>
    </source>
</evidence>
<proteinExistence type="predicted"/>
<dbReference type="GO" id="GO:0030127">
    <property type="term" value="C:COPII vesicle coat"/>
    <property type="evidence" value="ECO:0007669"/>
    <property type="project" value="TreeGrafter"/>
</dbReference>
<dbReference type="AlphaFoldDB" id="A0A4P9X0A0"/>
<feature type="compositionally biased region" description="Low complexity" evidence="4">
    <location>
        <begin position="43"/>
        <end position="62"/>
    </location>
</feature>
<dbReference type="PANTHER" id="PTHR13923:SF11">
    <property type="entry name" value="SECRETORY 31, ISOFORM D"/>
    <property type="match status" value="1"/>
</dbReference>
<name>A0A4P9X0A0_9FUNG</name>
<evidence type="ECO:0000256" key="1">
    <source>
        <dbReference type="ARBA" id="ARBA00022448"/>
    </source>
</evidence>
<dbReference type="PANTHER" id="PTHR13923">
    <property type="entry name" value="SEC31-RELATED PROTEIN"/>
    <property type="match status" value="1"/>
</dbReference>
<reference evidence="6" key="1">
    <citation type="journal article" date="2018" name="Nat. Microbiol.">
        <title>Leveraging single-cell genomics to expand the fungal tree of life.</title>
        <authorList>
            <person name="Ahrendt S.R."/>
            <person name="Quandt C.A."/>
            <person name="Ciobanu D."/>
            <person name="Clum A."/>
            <person name="Salamov A."/>
            <person name="Andreopoulos B."/>
            <person name="Cheng J.F."/>
            <person name="Woyke T."/>
            <person name="Pelin A."/>
            <person name="Henrissat B."/>
            <person name="Reynolds N.K."/>
            <person name="Benny G.L."/>
            <person name="Smith M.E."/>
            <person name="James T.Y."/>
            <person name="Grigoriev I.V."/>
        </authorList>
    </citation>
    <scope>NUCLEOTIDE SEQUENCE [LARGE SCALE GENOMIC DNA]</scope>
    <source>
        <strain evidence="6">ATCC 52028</strain>
    </source>
</reference>
<evidence type="ECO:0008006" key="7">
    <source>
        <dbReference type="Google" id="ProtNLM"/>
    </source>
</evidence>
<keyword evidence="6" id="KW-1185">Reference proteome</keyword>
<keyword evidence="2" id="KW-0853">WD repeat</keyword>
<sequence length="308" mass="32700">MQSNGPPYGGYPGANAMPQTPMMSQQQQQQQQQQPLYHPAQHATSPPAASYSPAGSIPPGASHLHTSPMHASPMHASPMHASPMQAPPMQAPPMGLPGMPGMTATTAGPAALGPPPTGGYAAYPEGHPSHQLPRNVTYQQSVRGLSGWNDPPSAIAGGAGLKAAAAVVPGGRGIDPPAVFAQLRKRYPDQEPRGFVMRELHDALARIKEAAAAPASRERFTPQMDRQIADTERRQEALIDILAGEGVTDLCLANLVRFAMGLRERQWDEAQQAATALAVGSQTSQFEGGQWIVGIKRLMELMRTYSTS</sequence>
<evidence type="ECO:0000313" key="5">
    <source>
        <dbReference type="EMBL" id="RKO98285.1"/>
    </source>
</evidence>
<dbReference type="GO" id="GO:0070971">
    <property type="term" value="C:endoplasmic reticulum exit site"/>
    <property type="evidence" value="ECO:0007669"/>
    <property type="project" value="TreeGrafter"/>
</dbReference>
<dbReference type="OrthoDB" id="542917at2759"/>
<dbReference type="GO" id="GO:0090110">
    <property type="term" value="P:COPII-coated vesicle cargo loading"/>
    <property type="evidence" value="ECO:0007669"/>
    <property type="project" value="TreeGrafter"/>
</dbReference>
<dbReference type="GO" id="GO:0007029">
    <property type="term" value="P:endoplasmic reticulum organization"/>
    <property type="evidence" value="ECO:0007669"/>
    <property type="project" value="TreeGrafter"/>
</dbReference>
<gene>
    <name evidence="5" type="ORF">CXG81DRAFT_28871</name>
</gene>
<keyword evidence="1" id="KW-0813">Transport</keyword>
<evidence type="ECO:0000313" key="6">
    <source>
        <dbReference type="Proteomes" id="UP000274922"/>
    </source>
</evidence>
<accession>A0A4P9X0A0</accession>
<dbReference type="EMBL" id="ML014514">
    <property type="protein sequence ID" value="RKO98285.1"/>
    <property type="molecule type" value="Genomic_DNA"/>
</dbReference>
<organism evidence="5 6">
    <name type="scientific">Caulochytrium protostelioides</name>
    <dbReference type="NCBI Taxonomy" id="1555241"/>
    <lineage>
        <taxon>Eukaryota</taxon>
        <taxon>Fungi</taxon>
        <taxon>Fungi incertae sedis</taxon>
        <taxon>Chytridiomycota</taxon>
        <taxon>Chytridiomycota incertae sedis</taxon>
        <taxon>Chytridiomycetes</taxon>
        <taxon>Caulochytriales</taxon>
        <taxon>Caulochytriaceae</taxon>
        <taxon>Caulochytrium</taxon>
    </lineage>
</organism>
<feature type="region of interest" description="Disordered" evidence="4">
    <location>
        <begin position="1"/>
        <end position="89"/>
    </location>
</feature>
<dbReference type="Gene3D" id="1.20.940.10">
    <property type="entry name" value="Functional domain of the splicing factor Prp18"/>
    <property type="match status" value="1"/>
</dbReference>
<keyword evidence="3" id="KW-0677">Repeat</keyword>
<dbReference type="STRING" id="1555241.A0A4P9X0A0"/>
<dbReference type="InterPro" id="IPR040251">
    <property type="entry name" value="SEC31-like"/>
</dbReference>
<protein>
    <recommendedName>
        <fullName evidence="7">SRA1/Sec31 domain-containing protein</fullName>
    </recommendedName>
</protein>
<dbReference type="GO" id="GO:0005198">
    <property type="term" value="F:structural molecule activity"/>
    <property type="evidence" value="ECO:0007669"/>
    <property type="project" value="TreeGrafter"/>
</dbReference>
<dbReference type="Proteomes" id="UP000274922">
    <property type="component" value="Unassembled WGS sequence"/>
</dbReference>